<feature type="domain" description="ChrR-like cupin" evidence="1">
    <location>
        <begin position="44"/>
        <end position="144"/>
    </location>
</feature>
<gene>
    <name evidence="2" type="ORF">SAMN02787118_114106</name>
</gene>
<name>A0A1I2N117_9ACTN</name>
<reference evidence="2 3" key="1">
    <citation type="submission" date="2016-10" db="EMBL/GenBank/DDBJ databases">
        <authorList>
            <person name="de Groot N.N."/>
        </authorList>
    </citation>
    <scope>NUCLEOTIDE SEQUENCE [LARGE SCALE GENOMIC DNA]</scope>
    <source>
        <strain evidence="2 3">OK461</strain>
    </source>
</reference>
<evidence type="ECO:0000313" key="2">
    <source>
        <dbReference type="EMBL" id="SFF97048.1"/>
    </source>
</evidence>
<accession>A0A1I2N117</accession>
<dbReference type="InterPro" id="IPR014710">
    <property type="entry name" value="RmlC-like_jellyroll"/>
</dbReference>
<dbReference type="Proteomes" id="UP000181942">
    <property type="component" value="Unassembled WGS sequence"/>
</dbReference>
<evidence type="ECO:0000313" key="3">
    <source>
        <dbReference type="Proteomes" id="UP000181942"/>
    </source>
</evidence>
<sequence>MAAASQSLSLAALTPYVTFPAGSGQPGLLTSHCLRKVTVMKNEREFFSPDAMQWHTGPQSGTAERILSRDEADPEVLTRLVRWEPGLDTSRSGVIRHEWVEEVYLLEGDLHDLTLDQTFCAGDFAARPPGMEHGPYRTTGGCVMLEIRYRP</sequence>
<dbReference type="EMBL" id="FONR01000014">
    <property type="protein sequence ID" value="SFF97048.1"/>
    <property type="molecule type" value="Genomic_DNA"/>
</dbReference>
<dbReference type="Pfam" id="PF12973">
    <property type="entry name" value="Cupin_7"/>
    <property type="match status" value="1"/>
</dbReference>
<protein>
    <submittedName>
        <fullName evidence="2">ChrR Cupin-like domain-containing protein</fullName>
    </submittedName>
</protein>
<dbReference type="InterPro" id="IPR025979">
    <property type="entry name" value="ChrR-like_cupin_dom"/>
</dbReference>
<evidence type="ECO:0000259" key="1">
    <source>
        <dbReference type="Pfam" id="PF12973"/>
    </source>
</evidence>
<dbReference type="AlphaFoldDB" id="A0A1I2N117"/>
<dbReference type="InterPro" id="IPR011051">
    <property type="entry name" value="RmlC_Cupin_sf"/>
</dbReference>
<proteinExistence type="predicted"/>
<organism evidence="2 3">
    <name type="scientific">Streptomyces mirabilis</name>
    <dbReference type="NCBI Taxonomy" id="68239"/>
    <lineage>
        <taxon>Bacteria</taxon>
        <taxon>Bacillati</taxon>
        <taxon>Actinomycetota</taxon>
        <taxon>Actinomycetes</taxon>
        <taxon>Kitasatosporales</taxon>
        <taxon>Streptomycetaceae</taxon>
        <taxon>Streptomyces</taxon>
    </lineage>
</organism>
<dbReference type="Gene3D" id="2.60.120.10">
    <property type="entry name" value="Jelly Rolls"/>
    <property type="match status" value="1"/>
</dbReference>
<dbReference type="SUPFAM" id="SSF51182">
    <property type="entry name" value="RmlC-like cupins"/>
    <property type="match status" value="1"/>
</dbReference>